<dbReference type="PROSITE" id="PS50905">
    <property type="entry name" value="FERRITIN_LIKE"/>
    <property type="match status" value="1"/>
</dbReference>
<dbReference type="Gene3D" id="1.20.1260.10">
    <property type="match status" value="1"/>
</dbReference>
<feature type="domain" description="Ferritin-like diiron" evidence="1">
    <location>
        <begin position="2"/>
        <end position="137"/>
    </location>
</feature>
<dbReference type="CDD" id="cd01041">
    <property type="entry name" value="Rubrerythrin"/>
    <property type="match status" value="1"/>
</dbReference>
<dbReference type="InterPro" id="IPR009040">
    <property type="entry name" value="Ferritin-like_diiron"/>
</dbReference>
<dbReference type="Proteomes" id="UP001164794">
    <property type="component" value="Chromosome"/>
</dbReference>
<reference evidence="2" key="2">
    <citation type="journal article" date="2022" name="Front. Microbiol.">
        <title>New perspectives on an old grouping: The genomic and phenotypic variability of Oxalobacter formigenes and the implications for calcium oxalate stone prevention.</title>
        <authorList>
            <person name="Chmiel J.A."/>
            <person name="Carr C."/>
            <person name="Stuivenberg G.A."/>
            <person name="Venema R."/>
            <person name="Chanyi R.M."/>
            <person name="Al K.F."/>
            <person name="Giguere D."/>
            <person name="Say H."/>
            <person name="Akouris P.P."/>
            <person name="Dominguez Romero S.A."/>
            <person name="Kwong A."/>
            <person name="Tai V."/>
            <person name="Koval S.F."/>
            <person name="Razvi H."/>
            <person name="Bjazevic J."/>
            <person name="Burton J.P."/>
        </authorList>
    </citation>
    <scope>NUCLEOTIDE SEQUENCE</scope>
    <source>
        <strain evidence="2">OxK</strain>
    </source>
</reference>
<gene>
    <name evidence="3" type="ORF">NB645_08565</name>
    <name evidence="2" type="ORF">NB646_09695</name>
</gene>
<evidence type="ECO:0000313" key="2">
    <source>
        <dbReference type="EMBL" id="WAV91075.1"/>
    </source>
</evidence>
<dbReference type="Proteomes" id="UP001164819">
    <property type="component" value="Chromosome"/>
</dbReference>
<dbReference type="GO" id="GO:0046872">
    <property type="term" value="F:metal ion binding"/>
    <property type="evidence" value="ECO:0007669"/>
    <property type="project" value="InterPro"/>
</dbReference>
<dbReference type="PANTHER" id="PTHR33746:SF4">
    <property type="entry name" value="RUBRERYTHRIN"/>
    <property type="match status" value="1"/>
</dbReference>
<proteinExistence type="predicted"/>
<protein>
    <submittedName>
        <fullName evidence="2">Rubrerythrin family protein</fullName>
    </submittedName>
</protein>
<dbReference type="InterPro" id="IPR052753">
    <property type="entry name" value="Rbr2/Nigerythrin"/>
</dbReference>
<dbReference type="InterPro" id="IPR009078">
    <property type="entry name" value="Ferritin-like_SF"/>
</dbReference>
<dbReference type="InterPro" id="IPR003251">
    <property type="entry name" value="Rr_diiron-bd_dom"/>
</dbReference>
<dbReference type="SUPFAM" id="SSF47240">
    <property type="entry name" value="Ferritin-like"/>
    <property type="match status" value="1"/>
</dbReference>
<dbReference type="InterPro" id="IPR012347">
    <property type="entry name" value="Ferritin-like"/>
</dbReference>
<dbReference type="AlphaFoldDB" id="A0A9E9L7V9"/>
<dbReference type="RefSeq" id="WP_269264339.1">
    <property type="nucleotide sequence ID" value="NZ_CP098248.1"/>
</dbReference>
<reference evidence="3" key="1">
    <citation type="journal article" date="2022" name="Front. Microbiol.">
        <title>New perspectives on an old grouping: The genomic and phenotypic variability of Oxalobacter formigenes and the implications for calcium oxalate stone prevention.</title>
        <authorList>
            <person name="Chmiel J.A."/>
            <person name="Carr C."/>
            <person name="Stuivenberg G.A."/>
            <person name="Venema R."/>
            <person name="Chanyi R.M."/>
            <person name="Al K.F."/>
            <person name="Giguere D."/>
            <person name="Say H."/>
            <person name="Akouris P.P."/>
            <person name="Dominguez Romero S.A."/>
            <person name="Kwong A."/>
            <person name="Tai V."/>
            <person name="Koval S.F."/>
            <person name="Razvi H."/>
            <person name="Bjazevic J."/>
            <person name="Burton J.P."/>
        </authorList>
    </citation>
    <scope>NUCLEOTIDE SEQUENCE</scope>
    <source>
        <strain evidence="3">HOxNP-1</strain>
    </source>
</reference>
<keyword evidence="4" id="KW-1185">Reference proteome</keyword>
<organism evidence="2">
    <name type="scientific">Oxalobacter aliiformigenes</name>
    <dbReference type="NCBI Taxonomy" id="2946593"/>
    <lineage>
        <taxon>Bacteria</taxon>
        <taxon>Pseudomonadati</taxon>
        <taxon>Pseudomonadota</taxon>
        <taxon>Betaproteobacteria</taxon>
        <taxon>Burkholderiales</taxon>
        <taxon>Oxalobacteraceae</taxon>
        <taxon>Oxalobacter</taxon>
    </lineage>
</organism>
<accession>A0A9E9L7V9</accession>
<dbReference type="EMBL" id="CP098248">
    <property type="protein sequence ID" value="WAV96860.1"/>
    <property type="molecule type" value="Genomic_DNA"/>
</dbReference>
<name>A0A9E9L7V9_9BURK</name>
<dbReference type="Pfam" id="PF02915">
    <property type="entry name" value="Rubrerythrin"/>
    <property type="match status" value="1"/>
</dbReference>
<dbReference type="EMBL" id="CP098251">
    <property type="protein sequence ID" value="WAV91075.1"/>
    <property type="molecule type" value="Genomic_DNA"/>
</dbReference>
<dbReference type="PANTHER" id="PTHR33746">
    <property type="entry name" value="RUBRERYTHRIN"/>
    <property type="match status" value="1"/>
</dbReference>
<evidence type="ECO:0000313" key="3">
    <source>
        <dbReference type="EMBL" id="WAV96860.1"/>
    </source>
</evidence>
<evidence type="ECO:0000313" key="4">
    <source>
        <dbReference type="Proteomes" id="UP001164794"/>
    </source>
</evidence>
<dbReference type="GO" id="GO:0016491">
    <property type="term" value="F:oxidoreductase activity"/>
    <property type="evidence" value="ECO:0007669"/>
    <property type="project" value="InterPro"/>
</dbReference>
<evidence type="ECO:0000259" key="1">
    <source>
        <dbReference type="PROSITE" id="PS50905"/>
    </source>
</evidence>
<sequence>MDLKGTKTEKNIIEAFIQETQSAMTYDYAAYRADVEGHNEITTKLRSSAAIRRGHAMGNMQLLQKDPVTGLRTNITRLNLQSAIEKATRLYHDVYPKMAETAREENLEDIANWFETLAKAERMEAKLYEEALKILLD</sequence>